<dbReference type="PANTHER" id="PTHR16740">
    <property type="entry name" value="CYTOCHROME B5-RELATED PROTEIN-RELATED"/>
    <property type="match status" value="1"/>
</dbReference>
<keyword evidence="1" id="KW-0479">Metal-binding</keyword>
<feature type="transmembrane region" description="Helical" evidence="1">
    <location>
        <begin position="239"/>
        <end position="261"/>
    </location>
</feature>
<protein>
    <recommendedName>
        <fullName evidence="2">Cytochrome b5 heme-binding domain-containing protein</fullName>
    </recommendedName>
</protein>
<dbReference type="GO" id="GO:0046872">
    <property type="term" value="F:metal ion binding"/>
    <property type="evidence" value="ECO:0007669"/>
    <property type="project" value="UniProtKB-UniRule"/>
</dbReference>
<keyword evidence="4" id="KW-1185">Reference proteome</keyword>
<dbReference type="Proteomes" id="UP000692954">
    <property type="component" value="Unassembled WGS sequence"/>
</dbReference>
<organism evidence="3 4">
    <name type="scientific">Paramecium sonneborni</name>
    <dbReference type="NCBI Taxonomy" id="65129"/>
    <lineage>
        <taxon>Eukaryota</taxon>
        <taxon>Sar</taxon>
        <taxon>Alveolata</taxon>
        <taxon>Ciliophora</taxon>
        <taxon>Intramacronucleata</taxon>
        <taxon>Oligohymenophorea</taxon>
        <taxon>Peniculida</taxon>
        <taxon>Parameciidae</taxon>
        <taxon>Paramecium</taxon>
    </lineage>
</organism>
<sequence>MIKSLPSRNKMLIESPFVWLKEKAERDRQNTGVSSKLWYVKGKIYDLSEFVKLHPGGDYFITLTQGQDITEMYYSHHLNMDKCDTILQKYYVKDADKIEQYFDYDEKGFYPTLHRKVSDYFKTRDKGPTSIMKLVVFIALFSFLMTFLLTCVYQSYLWAFLCGYTLYVCFGLAHNFFHQGSYEPRRYLADLSFFSHFHWAITHCISHHHFTNSNIDLEITLFEPYYKTQKSRLPNNKFLPYYIDVFFALASTLQFISTIQLILKCEERLRKEYFIPIIEFLILYYFCADAFDGFKLFMVIQTTSSYLTLKYSLITHHNNLCYTDGCSIIPSRDFGIYTLQTSQDHDLQVKFPFNMFLFQGFNQHILHHLFPTVDESRIPEIQHLLIQTIQEFKLQHLYKIRTVTELYKAHNDFVFGK</sequence>
<evidence type="ECO:0000256" key="1">
    <source>
        <dbReference type="RuleBase" id="RU362121"/>
    </source>
</evidence>
<keyword evidence="1" id="KW-1133">Transmembrane helix</keyword>
<dbReference type="PROSITE" id="PS50255">
    <property type="entry name" value="CYTOCHROME_B5_2"/>
    <property type="match status" value="1"/>
</dbReference>
<dbReference type="PROSITE" id="PS00191">
    <property type="entry name" value="CYTOCHROME_B5_1"/>
    <property type="match status" value="1"/>
</dbReference>
<evidence type="ECO:0000313" key="3">
    <source>
        <dbReference type="EMBL" id="CAD8125279.1"/>
    </source>
</evidence>
<comment type="similarity">
    <text evidence="1">Belongs to the cytochrome b5 family.</text>
</comment>
<dbReference type="GO" id="GO:0020037">
    <property type="term" value="F:heme binding"/>
    <property type="evidence" value="ECO:0007669"/>
    <property type="project" value="UniProtKB-UniRule"/>
</dbReference>
<reference evidence="3" key="1">
    <citation type="submission" date="2021-01" db="EMBL/GenBank/DDBJ databases">
        <authorList>
            <consortium name="Genoscope - CEA"/>
            <person name="William W."/>
        </authorList>
    </citation>
    <scope>NUCLEOTIDE SEQUENCE</scope>
</reference>
<dbReference type="AlphaFoldDB" id="A0A8S1RE84"/>
<dbReference type="GO" id="GO:0006629">
    <property type="term" value="P:lipid metabolic process"/>
    <property type="evidence" value="ECO:0007669"/>
    <property type="project" value="InterPro"/>
</dbReference>
<dbReference type="OrthoDB" id="260519at2759"/>
<feature type="transmembrane region" description="Helical" evidence="1">
    <location>
        <begin position="131"/>
        <end position="150"/>
    </location>
</feature>
<keyword evidence="1" id="KW-0812">Transmembrane</keyword>
<feature type="domain" description="Cytochrome b5 heme-binding" evidence="2">
    <location>
        <begin position="23"/>
        <end position="96"/>
    </location>
</feature>
<dbReference type="Pfam" id="PF00173">
    <property type="entry name" value="Cyt-b5"/>
    <property type="match status" value="1"/>
</dbReference>
<dbReference type="SMART" id="SM01117">
    <property type="entry name" value="Cyt-b5"/>
    <property type="match status" value="1"/>
</dbReference>
<keyword evidence="1" id="KW-0408">Iron</keyword>
<comment type="caution">
    <text evidence="3">The sequence shown here is derived from an EMBL/GenBank/DDBJ whole genome shotgun (WGS) entry which is preliminary data.</text>
</comment>
<dbReference type="InterPro" id="IPR005804">
    <property type="entry name" value="FA_desaturase_dom"/>
</dbReference>
<name>A0A8S1RE84_9CILI</name>
<dbReference type="InterPro" id="IPR053100">
    <property type="entry name" value="Cytochrome_b5-related"/>
</dbReference>
<dbReference type="PANTHER" id="PTHR16740:SF1">
    <property type="entry name" value="CYTOCHROME B5-RELATED PROTEIN-RELATED"/>
    <property type="match status" value="1"/>
</dbReference>
<proteinExistence type="inferred from homology"/>
<keyword evidence="1" id="KW-0472">Membrane</keyword>
<feature type="transmembrane region" description="Helical" evidence="1">
    <location>
        <begin position="273"/>
        <end position="291"/>
    </location>
</feature>
<dbReference type="InterPro" id="IPR018506">
    <property type="entry name" value="Cyt_B5_heme-BS"/>
</dbReference>
<dbReference type="EMBL" id="CAJJDN010000158">
    <property type="protein sequence ID" value="CAD8125279.1"/>
    <property type="molecule type" value="Genomic_DNA"/>
</dbReference>
<dbReference type="InterPro" id="IPR001199">
    <property type="entry name" value="Cyt_B5-like_heme/steroid-bd"/>
</dbReference>
<comment type="caution">
    <text evidence="1">Lacks conserved residue(s) required for the propagation of feature annotation.</text>
</comment>
<dbReference type="Pfam" id="PF00487">
    <property type="entry name" value="FA_desaturase"/>
    <property type="match status" value="1"/>
</dbReference>
<evidence type="ECO:0000259" key="2">
    <source>
        <dbReference type="PROSITE" id="PS50255"/>
    </source>
</evidence>
<gene>
    <name evidence="3" type="ORF">PSON_ATCC_30995.1.T1580002</name>
</gene>
<accession>A0A8S1RE84</accession>
<feature type="transmembrane region" description="Helical" evidence="1">
    <location>
        <begin position="156"/>
        <end position="177"/>
    </location>
</feature>
<evidence type="ECO:0000313" key="4">
    <source>
        <dbReference type="Proteomes" id="UP000692954"/>
    </source>
</evidence>
<keyword evidence="1" id="KW-0349">Heme</keyword>